<organism evidence="2 3">
    <name type="scientific">Amycolatopsis dendrobii</name>
    <dbReference type="NCBI Taxonomy" id="2760662"/>
    <lineage>
        <taxon>Bacteria</taxon>
        <taxon>Bacillati</taxon>
        <taxon>Actinomycetota</taxon>
        <taxon>Actinomycetes</taxon>
        <taxon>Pseudonocardiales</taxon>
        <taxon>Pseudonocardiaceae</taxon>
        <taxon>Amycolatopsis</taxon>
    </lineage>
</organism>
<feature type="region of interest" description="Disordered" evidence="1">
    <location>
        <begin position="161"/>
        <end position="343"/>
    </location>
</feature>
<protein>
    <submittedName>
        <fullName evidence="2">Uncharacterized protein</fullName>
    </submittedName>
</protein>
<feature type="region of interest" description="Disordered" evidence="1">
    <location>
        <begin position="516"/>
        <end position="537"/>
    </location>
</feature>
<feature type="compositionally biased region" description="Polar residues" evidence="1">
    <location>
        <begin position="247"/>
        <end position="261"/>
    </location>
</feature>
<accession>A0A7W3W1B9</accession>
<feature type="compositionally biased region" description="Basic and acidic residues" evidence="1">
    <location>
        <begin position="517"/>
        <end position="526"/>
    </location>
</feature>
<feature type="compositionally biased region" description="Basic residues" evidence="1">
    <location>
        <begin position="192"/>
        <end position="206"/>
    </location>
</feature>
<feature type="compositionally biased region" description="Gly residues" evidence="1">
    <location>
        <begin position="318"/>
        <end position="339"/>
    </location>
</feature>
<feature type="region of interest" description="Disordered" evidence="1">
    <location>
        <begin position="104"/>
        <end position="130"/>
    </location>
</feature>
<evidence type="ECO:0000313" key="3">
    <source>
        <dbReference type="Proteomes" id="UP000526734"/>
    </source>
</evidence>
<keyword evidence="3" id="KW-1185">Reference proteome</keyword>
<dbReference type="RefSeq" id="WP_182893891.1">
    <property type="nucleotide sequence ID" value="NZ_JACGZW010000009.1"/>
</dbReference>
<feature type="compositionally biased region" description="Polar residues" evidence="1">
    <location>
        <begin position="271"/>
        <end position="288"/>
    </location>
</feature>
<gene>
    <name evidence="2" type="ORF">H4281_28075</name>
</gene>
<feature type="region of interest" description="Disordered" evidence="1">
    <location>
        <begin position="1"/>
        <end position="34"/>
    </location>
</feature>
<feature type="compositionally biased region" description="Low complexity" evidence="1">
    <location>
        <begin position="289"/>
        <end position="317"/>
    </location>
</feature>
<feature type="compositionally biased region" description="Polar residues" evidence="1">
    <location>
        <begin position="230"/>
        <end position="241"/>
    </location>
</feature>
<name>A0A7W3W1B9_9PSEU</name>
<feature type="compositionally biased region" description="Basic and acidic residues" evidence="1">
    <location>
        <begin position="104"/>
        <end position="124"/>
    </location>
</feature>
<feature type="compositionally biased region" description="Gly residues" evidence="1">
    <location>
        <begin position="460"/>
        <end position="470"/>
    </location>
</feature>
<comment type="caution">
    <text evidence="2">The sequence shown here is derived from an EMBL/GenBank/DDBJ whole genome shotgun (WGS) entry which is preliminary data.</text>
</comment>
<proteinExistence type="predicted"/>
<reference evidence="2 3" key="1">
    <citation type="submission" date="2020-08" db="EMBL/GenBank/DDBJ databases">
        <title>Amycolatopsis sp. nov. DR6-1 isolated from Dendrobium heterocarpum.</title>
        <authorList>
            <person name="Tedsree N."/>
            <person name="Kuncharoen N."/>
            <person name="Likhitwitayawuid K."/>
            <person name="Tanasupawat S."/>
        </authorList>
    </citation>
    <scope>NUCLEOTIDE SEQUENCE [LARGE SCALE GENOMIC DNA]</scope>
    <source>
        <strain evidence="2 3">DR6-1</strain>
    </source>
</reference>
<sequence>MARASGADGGGGVTGMANPRGLAHPVTSGSSPLGTAGSALLGMADRAANRAERNSSFARAGARRRPRAWAAPIARPAARIAVAGGLTLAGWLLGAALSQANAATDDHADRPAASAHDTDPEHRYAGTATSGTLTWAMPGAATSAKRAALHRFQVSADDYRPDVSFRPATVPGNDPGHHTSIAVTRPATKITKPAKAKVPGKAKHHAPASDPAPAATTQPGLVGSTGGEPGQSSPSSTNPESQPGLLSGTSNAPSQGSPNSNPEREPGLLSSVGNAPSQDSPNSTNPEPQSGLLSSISSAPSQDSSDSTTPSSEPRQGLLGGLLGGSGRDSGPGLLGGLLGSPESGQPGLLDGILGTVDDTVGTTLHTTVTSVDTVIDTAPVRVVEPPVHPVEPAPVASGSVSASVPATKLAKEPEAPVVVKVSKQAPVAHAAAPARVLTAQPAAKQETLPASPVEERSQAGGGSSGGGEGLPAAPAAPAAPASTVSPGHDGHGGLRQLFALSGDGDTVTQLKLIGVSRDHEVDGAGRDAALPTTSPD</sequence>
<evidence type="ECO:0000256" key="1">
    <source>
        <dbReference type="SAM" id="MobiDB-lite"/>
    </source>
</evidence>
<evidence type="ECO:0000313" key="2">
    <source>
        <dbReference type="EMBL" id="MBB1157023.1"/>
    </source>
</evidence>
<dbReference type="EMBL" id="JACGZW010000009">
    <property type="protein sequence ID" value="MBB1157023.1"/>
    <property type="molecule type" value="Genomic_DNA"/>
</dbReference>
<feature type="compositionally biased region" description="Low complexity" evidence="1">
    <location>
        <begin position="471"/>
        <end position="488"/>
    </location>
</feature>
<feature type="region of interest" description="Disordered" evidence="1">
    <location>
        <begin position="441"/>
        <end position="499"/>
    </location>
</feature>
<dbReference type="Proteomes" id="UP000526734">
    <property type="component" value="Unassembled WGS sequence"/>
</dbReference>
<dbReference type="AlphaFoldDB" id="A0A7W3W1B9"/>